<evidence type="ECO:0000256" key="5">
    <source>
        <dbReference type="ARBA" id="ARBA00022764"/>
    </source>
</evidence>
<feature type="signal peptide" evidence="7">
    <location>
        <begin position="1"/>
        <end position="31"/>
    </location>
</feature>
<dbReference type="Proteomes" id="UP000625568">
    <property type="component" value="Chromosome 1"/>
</dbReference>
<name>A0A892I7H7_9BURK</name>
<keyword evidence="5" id="KW-0574">Periplasm</keyword>
<evidence type="ECO:0000259" key="8">
    <source>
        <dbReference type="Pfam" id="PF04234"/>
    </source>
</evidence>
<dbReference type="SUPFAM" id="SSF81296">
    <property type="entry name" value="E set domains"/>
    <property type="match status" value="1"/>
</dbReference>
<dbReference type="RefSeq" id="WP_006763624.1">
    <property type="nucleotide sequence ID" value="NZ_CABVPR010000012.1"/>
</dbReference>
<dbReference type="GO" id="GO:0006825">
    <property type="term" value="P:copper ion transport"/>
    <property type="evidence" value="ECO:0007669"/>
    <property type="project" value="InterPro"/>
</dbReference>
<feature type="chain" id="PRO_5034858175" evidence="7">
    <location>
        <begin position="32"/>
        <end position="128"/>
    </location>
</feature>
<comment type="similarity">
    <text evidence="2">Belongs to the CopC family.</text>
</comment>
<dbReference type="InterPro" id="IPR014755">
    <property type="entry name" value="Cu-Rt/internalin_Ig-like"/>
</dbReference>
<dbReference type="Gene3D" id="2.60.40.1220">
    <property type="match status" value="1"/>
</dbReference>
<evidence type="ECO:0000256" key="1">
    <source>
        <dbReference type="ARBA" id="ARBA00004418"/>
    </source>
</evidence>
<comment type="subcellular location">
    <subcellularLocation>
        <location evidence="1">Periplasm</location>
    </subcellularLocation>
</comment>
<proteinExistence type="inferred from homology"/>
<organism evidence="9 10">
    <name type="scientific">Burkholderia dolosa</name>
    <dbReference type="NCBI Taxonomy" id="152500"/>
    <lineage>
        <taxon>Bacteria</taxon>
        <taxon>Pseudomonadati</taxon>
        <taxon>Pseudomonadota</taxon>
        <taxon>Betaproteobacteria</taxon>
        <taxon>Burkholderiales</taxon>
        <taxon>Burkholderiaceae</taxon>
        <taxon>Burkholderia</taxon>
        <taxon>Burkholderia cepacia complex</taxon>
    </lineage>
</organism>
<dbReference type="NCBIfam" id="NF033814">
    <property type="entry name" value="copper_CopC"/>
    <property type="match status" value="1"/>
</dbReference>
<dbReference type="GeneID" id="93128745"/>
<evidence type="ECO:0000256" key="6">
    <source>
        <dbReference type="ARBA" id="ARBA00023008"/>
    </source>
</evidence>
<dbReference type="InterPro" id="IPR047685">
    <property type="entry name" value="CopC-like"/>
</dbReference>
<dbReference type="InterPro" id="IPR032694">
    <property type="entry name" value="CopC/D"/>
</dbReference>
<dbReference type="InterPro" id="IPR007348">
    <property type="entry name" value="CopC_dom"/>
</dbReference>
<keyword evidence="3" id="KW-0479">Metal-binding</keyword>
<dbReference type="GO" id="GO:0042597">
    <property type="term" value="C:periplasmic space"/>
    <property type="evidence" value="ECO:0007669"/>
    <property type="project" value="UniProtKB-SubCell"/>
</dbReference>
<gene>
    <name evidence="9" type="primary">copC</name>
    <name evidence="9" type="ORF">I6K02_02935</name>
</gene>
<reference evidence="9 10" key="1">
    <citation type="submission" date="2021-02" db="EMBL/GenBank/DDBJ databases">
        <title>FDA dAtabase for Regulatory Grade micrObial Sequences (FDA-ARGOS): Supporting development and validation of Infectious Disease Dx tests.</title>
        <authorList>
            <person name="Minogue T."/>
            <person name="Wolcott M."/>
            <person name="Wasieloski L."/>
            <person name="Aguilar W."/>
            <person name="Moore D."/>
            <person name="Jaissle J."/>
            <person name="Tallon L."/>
            <person name="Sadzewicz L."/>
            <person name="Zhao X."/>
            <person name="Boylan J."/>
            <person name="Ott S."/>
            <person name="Bowen H."/>
            <person name="Vavikolanu K."/>
            <person name="Mehta A."/>
            <person name="Aluvathingal J."/>
            <person name="Nadendla S."/>
            <person name="Yan Y."/>
            <person name="Sichtig H."/>
        </authorList>
    </citation>
    <scope>NUCLEOTIDE SEQUENCE [LARGE SCALE GENOMIC DNA]</scope>
    <source>
        <strain evidence="9 10">FDAARGOS_1272</strain>
    </source>
</reference>
<keyword evidence="10" id="KW-1185">Reference proteome</keyword>
<dbReference type="PANTHER" id="PTHR34820">
    <property type="entry name" value="INNER MEMBRANE PROTEIN YEBZ"/>
    <property type="match status" value="1"/>
</dbReference>
<dbReference type="PANTHER" id="PTHR34820:SF4">
    <property type="entry name" value="INNER MEMBRANE PROTEIN YEBZ"/>
    <property type="match status" value="1"/>
</dbReference>
<evidence type="ECO:0000256" key="4">
    <source>
        <dbReference type="ARBA" id="ARBA00022729"/>
    </source>
</evidence>
<dbReference type="GO" id="GO:0005507">
    <property type="term" value="F:copper ion binding"/>
    <property type="evidence" value="ECO:0007669"/>
    <property type="project" value="InterPro"/>
</dbReference>
<evidence type="ECO:0000256" key="3">
    <source>
        <dbReference type="ARBA" id="ARBA00022723"/>
    </source>
</evidence>
<keyword evidence="4 7" id="KW-0732">Signal</keyword>
<dbReference type="GO" id="GO:0046688">
    <property type="term" value="P:response to copper ion"/>
    <property type="evidence" value="ECO:0007669"/>
    <property type="project" value="InterPro"/>
</dbReference>
<evidence type="ECO:0000313" key="9">
    <source>
        <dbReference type="EMBL" id="QRO77884.1"/>
    </source>
</evidence>
<dbReference type="EMBL" id="CP069482">
    <property type="protein sequence ID" value="QRO77884.1"/>
    <property type="molecule type" value="Genomic_DNA"/>
</dbReference>
<dbReference type="GO" id="GO:0005886">
    <property type="term" value="C:plasma membrane"/>
    <property type="evidence" value="ECO:0007669"/>
    <property type="project" value="TreeGrafter"/>
</dbReference>
<evidence type="ECO:0000256" key="7">
    <source>
        <dbReference type="SAM" id="SignalP"/>
    </source>
</evidence>
<sequence>MHFDSFPLAFRLGRRAAAAVLAATISSAAFAHAHVATSDPAANATLSAAPAAVTIDFTEPLEPAFSSIVVADGAGRTVSEGRARVDDANRKRMTVPLTAVGAGAYTVKWVAVATDGHRTQGVYRFSVK</sequence>
<evidence type="ECO:0000256" key="2">
    <source>
        <dbReference type="ARBA" id="ARBA00010509"/>
    </source>
</evidence>
<dbReference type="InterPro" id="IPR014756">
    <property type="entry name" value="Ig_E-set"/>
</dbReference>
<keyword evidence="6" id="KW-0186">Copper</keyword>
<feature type="domain" description="CopC" evidence="8">
    <location>
        <begin position="32"/>
        <end position="127"/>
    </location>
</feature>
<accession>A0A892I7H7</accession>
<evidence type="ECO:0000313" key="10">
    <source>
        <dbReference type="Proteomes" id="UP000625568"/>
    </source>
</evidence>
<dbReference type="AlphaFoldDB" id="A0A892I7H7"/>
<protein>
    <submittedName>
        <fullName evidence="9">Copper homeostasis periplasmic binding protein CopC</fullName>
    </submittedName>
</protein>
<dbReference type="Pfam" id="PF04234">
    <property type="entry name" value="CopC"/>
    <property type="match status" value="1"/>
</dbReference>